<organism evidence="2 3">
    <name type="scientific">Linnemannia gamsii</name>
    <dbReference type="NCBI Taxonomy" id="64522"/>
    <lineage>
        <taxon>Eukaryota</taxon>
        <taxon>Fungi</taxon>
        <taxon>Fungi incertae sedis</taxon>
        <taxon>Mucoromycota</taxon>
        <taxon>Mortierellomycotina</taxon>
        <taxon>Mortierellomycetes</taxon>
        <taxon>Mortierellales</taxon>
        <taxon>Mortierellaceae</taxon>
        <taxon>Linnemannia</taxon>
    </lineage>
</organism>
<sequence>MQNNHQTTIISNAKLNDSIDFLAKYGNSFLSYIRGQGSSVLLFNGIILLFIAVLVTLLDTHHYIPLWVTVCFALLVLSGAGVVTLFVYQYKKIKAMRIVGEAVSASLPTTGQDEVSVSIYVLPPQPIHVNTRR</sequence>
<keyword evidence="1" id="KW-0812">Transmembrane</keyword>
<feature type="transmembrane region" description="Helical" evidence="1">
    <location>
        <begin position="40"/>
        <end position="58"/>
    </location>
</feature>
<dbReference type="Proteomes" id="UP001194696">
    <property type="component" value="Unassembled WGS sequence"/>
</dbReference>
<evidence type="ECO:0000313" key="2">
    <source>
        <dbReference type="EMBL" id="KAG0290569.1"/>
    </source>
</evidence>
<proteinExistence type="predicted"/>
<name>A0ABQ7K5N6_9FUNG</name>
<protein>
    <submittedName>
        <fullName evidence="2">Uncharacterized protein</fullName>
    </submittedName>
</protein>
<keyword evidence="1" id="KW-1133">Transmembrane helix</keyword>
<gene>
    <name evidence="2" type="ORF">BGZ96_005963</name>
</gene>
<comment type="caution">
    <text evidence="2">The sequence shown here is derived from an EMBL/GenBank/DDBJ whole genome shotgun (WGS) entry which is preliminary data.</text>
</comment>
<dbReference type="EMBL" id="JAAAIM010000286">
    <property type="protein sequence ID" value="KAG0290569.1"/>
    <property type="molecule type" value="Genomic_DNA"/>
</dbReference>
<feature type="transmembrane region" description="Helical" evidence="1">
    <location>
        <begin position="64"/>
        <end position="88"/>
    </location>
</feature>
<reference evidence="2 3" key="1">
    <citation type="journal article" date="2020" name="Fungal Divers.">
        <title>Resolving the Mortierellaceae phylogeny through synthesis of multi-gene phylogenetics and phylogenomics.</title>
        <authorList>
            <person name="Vandepol N."/>
            <person name="Liber J."/>
            <person name="Desiro A."/>
            <person name="Na H."/>
            <person name="Kennedy M."/>
            <person name="Barry K."/>
            <person name="Grigoriev I.V."/>
            <person name="Miller A.N."/>
            <person name="O'Donnell K."/>
            <person name="Stajich J.E."/>
            <person name="Bonito G."/>
        </authorList>
    </citation>
    <scope>NUCLEOTIDE SEQUENCE [LARGE SCALE GENOMIC DNA]</scope>
    <source>
        <strain evidence="2 3">AD045</strain>
    </source>
</reference>
<accession>A0ABQ7K5N6</accession>
<evidence type="ECO:0000256" key="1">
    <source>
        <dbReference type="SAM" id="Phobius"/>
    </source>
</evidence>
<keyword evidence="3" id="KW-1185">Reference proteome</keyword>
<evidence type="ECO:0000313" key="3">
    <source>
        <dbReference type="Proteomes" id="UP001194696"/>
    </source>
</evidence>
<keyword evidence="1" id="KW-0472">Membrane</keyword>